<dbReference type="Pfam" id="PF13490">
    <property type="entry name" value="zf-HC2"/>
    <property type="match status" value="1"/>
</dbReference>
<sequence length="217" mass="25120">MNENKVKCEIIKDVLPLYIDGVVSLETKSMVEDHLLNCEKCKQEYEELSKEVVIPPNIDNSMLKHFKENFRKKKIKFALVASLITAMVFMSVYWFVFNFERVIPYSNSLFSIDTDNNNQIYLHYSGNNYYGTHEAYSIPIEINGVSKNVSFIYFTQTLAESPSSTLLGKSNETETVYQFSESDQIDAIYYVDFDTDLTNLVDDGESIVERAELLWEK</sequence>
<evidence type="ECO:0000259" key="2">
    <source>
        <dbReference type="Pfam" id="PF13490"/>
    </source>
</evidence>
<dbReference type="RefSeq" id="WP_143849215.1">
    <property type="nucleotide sequence ID" value="NZ_VLXZ01000008.1"/>
</dbReference>
<keyword evidence="4" id="KW-1185">Reference proteome</keyword>
<evidence type="ECO:0000313" key="3">
    <source>
        <dbReference type="EMBL" id="TSB45875.1"/>
    </source>
</evidence>
<feature type="transmembrane region" description="Helical" evidence="1">
    <location>
        <begin position="77"/>
        <end position="97"/>
    </location>
</feature>
<dbReference type="EMBL" id="VLXZ01000008">
    <property type="protein sequence ID" value="TSB45875.1"/>
    <property type="molecule type" value="Genomic_DNA"/>
</dbReference>
<organism evidence="3 4">
    <name type="scientific">Alkalicoccobacillus porphyridii</name>
    <dbReference type="NCBI Taxonomy" id="2597270"/>
    <lineage>
        <taxon>Bacteria</taxon>
        <taxon>Bacillati</taxon>
        <taxon>Bacillota</taxon>
        <taxon>Bacilli</taxon>
        <taxon>Bacillales</taxon>
        <taxon>Bacillaceae</taxon>
        <taxon>Alkalicoccobacillus</taxon>
    </lineage>
</organism>
<comment type="caution">
    <text evidence="3">The sequence shown here is derived from an EMBL/GenBank/DDBJ whole genome shotgun (WGS) entry which is preliminary data.</text>
</comment>
<proteinExistence type="predicted"/>
<feature type="domain" description="Putative zinc-finger" evidence="2">
    <location>
        <begin position="8"/>
        <end position="41"/>
    </location>
</feature>
<keyword evidence="1" id="KW-1133">Transmembrane helix</keyword>
<protein>
    <submittedName>
        <fullName evidence="3">Zf-HC2 domain-containing protein</fullName>
    </submittedName>
</protein>
<accession>A0A553ZWV8</accession>
<dbReference type="OrthoDB" id="6194834at2"/>
<evidence type="ECO:0000313" key="4">
    <source>
        <dbReference type="Proteomes" id="UP000318521"/>
    </source>
</evidence>
<keyword evidence="1" id="KW-0472">Membrane</keyword>
<name>A0A553ZWV8_9BACI</name>
<dbReference type="AlphaFoldDB" id="A0A553ZWV8"/>
<dbReference type="InterPro" id="IPR027383">
    <property type="entry name" value="Znf_put"/>
</dbReference>
<reference evidence="3 4" key="1">
    <citation type="submission" date="2019-07" db="EMBL/GenBank/DDBJ databases">
        <authorList>
            <person name="Park Y.J."/>
            <person name="Jeong S.E."/>
            <person name="Jung H.S."/>
        </authorList>
    </citation>
    <scope>NUCLEOTIDE SEQUENCE [LARGE SCALE GENOMIC DNA]</scope>
    <source>
        <strain evidence="4">P16(2019)</strain>
    </source>
</reference>
<evidence type="ECO:0000256" key="1">
    <source>
        <dbReference type="SAM" id="Phobius"/>
    </source>
</evidence>
<dbReference type="Proteomes" id="UP000318521">
    <property type="component" value="Unassembled WGS sequence"/>
</dbReference>
<keyword evidence="1" id="KW-0812">Transmembrane</keyword>
<gene>
    <name evidence="3" type="ORF">FN960_13235</name>
</gene>